<dbReference type="Proteomes" id="UP000075391">
    <property type="component" value="Unassembled WGS sequence"/>
</dbReference>
<dbReference type="AlphaFoldDB" id="A0A150WUW8"/>
<dbReference type="EMBL" id="LUKF01000002">
    <property type="protein sequence ID" value="KYG70307.1"/>
    <property type="molecule type" value="Genomic_DNA"/>
</dbReference>
<proteinExistence type="predicted"/>
<dbReference type="GO" id="GO:0003723">
    <property type="term" value="F:RNA binding"/>
    <property type="evidence" value="ECO:0007669"/>
    <property type="project" value="UniProtKB-UniRule"/>
</dbReference>
<protein>
    <submittedName>
        <fullName evidence="2">RNA-binding protein</fullName>
    </submittedName>
</protein>
<accession>A0A150WUW8</accession>
<dbReference type="OrthoDB" id="5295451at2"/>
<evidence type="ECO:0000256" key="1">
    <source>
        <dbReference type="PROSITE-ProRule" id="PRU00117"/>
    </source>
</evidence>
<reference evidence="2 3" key="1">
    <citation type="submission" date="2016-03" db="EMBL/GenBank/DDBJ databases">
        <authorList>
            <person name="Ploux O."/>
        </authorList>
    </citation>
    <scope>NUCLEOTIDE SEQUENCE [LARGE SCALE GENOMIC DNA]</scope>
    <source>
        <strain evidence="2 3">BER2</strain>
    </source>
</reference>
<keyword evidence="1" id="KW-0694">RNA-binding</keyword>
<dbReference type="PROSITE" id="PS50084">
    <property type="entry name" value="KH_TYPE_1"/>
    <property type="match status" value="1"/>
</dbReference>
<dbReference type="SUPFAM" id="SSF54791">
    <property type="entry name" value="Eukaryotic type KH-domain (KH-domain type I)"/>
    <property type="match status" value="1"/>
</dbReference>
<gene>
    <name evidence="2" type="ORF">AZI85_14290</name>
</gene>
<dbReference type="Gene3D" id="3.30.300.20">
    <property type="match status" value="1"/>
</dbReference>
<organism evidence="2 3">
    <name type="scientific">Bdellovibrio bacteriovorus</name>
    <dbReference type="NCBI Taxonomy" id="959"/>
    <lineage>
        <taxon>Bacteria</taxon>
        <taxon>Pseudomonadati</taxon>
        <taxon>Bdellovibrionota</taxon>
        <taxon>Bdellovibrionia</taxon>
        <taxon>Bdellovibrionales</taxon>
        <taxon>Pseudobdellovibrionaceae</taxon>
        <taxon>Bdellovibrio</taxon>
    </lineage>
</organism>
<dbReference type="InterPro" id="IPR015946">
    <property type="entry name" value="KH_dom-like_a/b"/>
</dbReference>
<name>A0A150WUW8_BDEBC</name>
<comment type="caution">
    <text evidence="2">The sequence shown here is derived from an EMBL/GenBank/DDBJ whole genome shotgun (WGS) entry which is preliminary data.</text>
</comment>
<dbReference type="InterPro" id="IPR036612">
    <property type="entry name" value="KH_dom_type_1_sf"/>
</dbReference>
<sequence length="91" mass="10172">MLVDTIMQENEIRDRLAKVLQSVIQEMTSCYDNVEVTFNAGEKTTIYKVTLPQEFRGKLIGSQGKNITSLRNIIGAMAGNHGFRAIIELVV</sequence>
<evidence type="ECO:0000313" key="2">
    <source>
        <dbReference type="EMBL" id="KYG70307.1"/>
    </source>
</evidence>
<evidence type="ECO:0000313" key="3">
    <source>
        <dbReference type="Proteomes" id="UP000075391"/>
    </source>
</evidence>
<dbReference type="Pfam" id="PF13083">
    <property type="entry name" value="KH_KhpA-B"/>
    <property type="match status" value="1"/>
</dbReference>